<dbReference type="Gene3D" id="1.10.443.10">
    <property type="entry name" value="Intergrase catalytic core"/>
    <property type="match status" value="1"/>
</dbReference>
<sequence length="326" mass="37364">MERPREDDWLSFQQEFEDHHLKSQSKNYRASFVPAARKLENLCNPKRVSDVTPLMLARFHTRMREAGLANTTAASYLRQLRITINWAAEHGYLEQRVKVVVPRVDEDEEMKGRPLSLEELERLLKAAGKLLGVHAAPMESMLRGYWLSGLRRTEGYLLSWDNSEELLVVKIDGRRPMVEIPTKLDKGRKRRTLSLTPDFVEHLRSLPNREGRVYRPLTKQGRVVRSVDTLGVLISDIGATTNIVTKPGRHPTVHDLRRSFGERWAARVTPPVLKELMRHRDIKTTLKYYVGQSAERTANQVWDVFERSQGGVLGGAREPAAEANRS</sequence>
<dbReference type="AlphaFoldDB" id="A0A5C5VBK9"/>
<keyword evidence="2" id="KW-0238">DNA-binding</keyword>
<evidence type="ECO:0000259" key="4">
    <source>
        <dbReference type="PROSITE" id="PS51898"/>
    </source>
</evidence>
<dbReference type="CDD" id="cd00397">
    <property type="entry name" value="DNA_BRE_C"/>
    <property type="match status" value="1"/>
</dbReference>
<keyword evidence="6" id="KW-1185">Reference proteome</keyword>
<comment type="caution">
    <text evidence="5">The sequence shown here is derived from an EMBL/GenBank/DDBJ whole genome shotgun (WGS) entry which is preliminary data.</text>
</comment>
<dbReference type="InterPro" id="IPR025269">
    <property type="entry name" value="SAM-like_dom"/>
</dbReference>
<dbReference type="GO" id="GO:0015074">
    <property type="term" value="P:DNA integration"/>
    <property type="evidence" value="ECO:0007669"/>
    <property type="project" value="InterPro"/>
</dbReference>
<feature type="domain" description="Tyr recombinase" evidence="4">
    <location>
        <begin position="110"/>
        <end position="303"/>
    </location>
</feature>
<dbReference type="InterPro" id="IPR010998">
    <property type="entry name" value="Integrase_recombinase_N"/>
</dbReference>
<proteinExistence type="inferred from homology"/>
<dbReference type="Gene3D" id="1.10.150.130">
    <property type="match status" value="1"/>
</dbReference>
<dbReference type="InterPro" id="IPR050090">
    <property type="entry name" value="Tyrosine_recombinase_XerCD"/>
</dbReference>
<dbReference type="Pfam" id="PF00589">
    <property type="entry name" value="Phage_integrase"/>
    <property type="match status" value="1"/>
</dbReference>
<accession>A0A5C5VBK9</accession>
<dbReference type="Proteomes" id="UP000316714">
    <property type="component" value="Unassembled WGS sequence"/>
</dbReference>
<comment type="similarity">
    <text evidence="1">Belongs to the 'phage' integrase family.</text>
</comment>
<evidence type="ECO:0000313" key="5">
    <source>
        <dbReference type="EMBL" id="TWT36016.1"/>
    </source>
</evidence>
<name>A0A5C5VBK9_9BACT</name>
<keyword evidence="3" id="KW-0233">DNA recombination</keyword>
<dbReference type="Pfam" id="PF13102">
    <property type="entry name" value="Phage_int_SAM_5"/>
    <property type="match status" value="1"/>
</dbReference>
<dbReference type="SUPFAM" id="SSF56349">
    <property type="entry name" value="DNA breaking-rejoining enzymes"/>
    <property type="match status" value="1"/>
</dbReference>
<dbReference type="InterPro" id="IPR011010">
    <property type="entry name" value="DNA_brk_join_enz"/>
</dbReference>
<dbReference type="InterPro" id="IPR002104">
    <property type="entry name" value="Integrase_catalytic"/>
</dbReference>
<dbReference type="PANTHER" id="PTHR30349">
    <property type="entry name" value="PHAGE INTEGRASE-RELATED"/>
    <property type="match status" value="1"/>
</dbReference>
<evidence type="ECO:0000313" key="6">
    <source>
        <dbReference type="Proteomes" id="UP000316714"/>
    </source>
</evidence>
<reference evidence="5 6" key="1">
    <citation type="submission" date="2019-02" db="EMBL/GenBank/DDBJ databases">
        <title>Deep-cultivation of Planctomycetes and their phenomic and genomic characterization uncovers novel biology.</title>
        <authorList>
            <person name="Wiegand S."/>
            <person name="Jogler M."/>
            <person name="Boedeker C."/>
            <person name="Pinto D."/>
            <person name="Vollmers J."/>
            <person name="Rivas-Marin E."/>
            <person name="Kohn T."/>
            <person name="Peeters S.H."/>
            <person name="Heuer A."/>
            <person name="Rast P."/>
            <person name="Oberbeckmann S."/>
            <person name="Bunk B."/>
            <person name="Jeske O."/>
            <person name="Meyerdierks A."/>
            <person name="Storesund J.E."/>
            <person name="Kallscheuer N."/>
            <person name="Luecker S."/>
            <person name="Lage O.M."/>
            <person name="Pohl T."/>
            <person name="Merkel B.J."/>
            <person name="Hornburger P."/>
            <person name="Mueller R.-W."/>
            <person name="Bruemmer F."/>
            <person name="Labrenz M."/>
            <person name="Spormann A.M."/>
            <person name="Op Den Camp H."/>
            <person name="Overmann J."/>
            <person name="Amann R."/>
            <person name="Jetten M.S.M."/>
            <person name="Mascher T."/>
            <person name="Medema M.H."/>
            <person name="Devos D.P."/>
            <person name="Kaster A.-K."/>
            <person name="Ovreas L."/>
            <person name="Rohde M."/>
            <person name="Galperin M.Y."/>
            <person name="Jogler C."/>
        </authorList>
    </citation>
    <scope>NUCLEOTIDE SEQUENCE [LARGE SCALE GENOMIC DNA]</scope>
    <source>
        <strain evidence="5 6">KOR34</strain>
    </source>
</reference>
<evidence type="ECO:0000256" key="1">
    <source>
        <dbReference type="ARBA" id="ARBA00008857"/>
    </source>
</evidence>
<dbReference type="GO" id="GO:0003677">
    <property type="term" value="F:DNA binding"/>
    <property type="evidence" value="ECO:0007669"/>
    <property type="project" value="UniProtKB-KW"/>
</dbReference>
<dbReference type="PROSITE" id="PS51898">
    <property type="entry name" value="TYR_RECOMBINASE"/>
    <property type="match status" value="1"/>
</dbReference>
<dbReference type="InterPro" id="IPR013762">
    <property type="entry name" value="Integrase-like_cat_sf"/>
</dbReference>
<evidence type="ECO:0000256" key="3">
    <source>
        <dbReference type="ARBA" id="ARBA00023172"/>
    </source>
</evidence>
<protein>
    <submittedName>
        <fullName evidence="5">Tyrosine recombinase XerC</fullName>
    </submittedName>
</protein>
<evidence type="ECO:0000256" key="2">
    <source>
        <dbReference type="ARBA" id="ARBA00023125"/>
    </source>
</evidence>
<dbReference type="PANTHER" id="PTHR30349:SF64">
    <property type="entry name" value="PROPHAGE INTEGRASE INTD-RELATED"/>
    <property type="match status" value="1"/>
</dbReference>
<dbReference type="EMBL" id="SIHJ01000001">
    <property type="protein sequence ID" value="TWT36016.1"/>
    <property type="molecule type" value="Genomic_DNA"/>
</dbReference>
<organism evidence="5 6">
    <name type="scientific">Posidoniimonas corsicana</name>
    <dbReference type="NCBI Taxonomy" id="1938618"/>
    <lineage>
        <taxon>Bacteria</taxon>
        <taxon>Pseudomonadati</taxon>
        <taxon>Planctomycetota</taxon>
        <taxon>Planctomycetia</taxon>
        <taxon>Pirellulales</taxon>
        <taxon>Lacipirellulaceae</taxon>
        <taxon>Posidoniimonas</taxon>
    </lineage>
</organism>
<dbReference type="GO" id="GO:0006310">
    <property type="term" value="P:DNA recombination"/>
    <property type="evidence" value="ECO:0007669"/>
    <property type="project" value="UniProtKB-KW"/>
</dbReference>
<gene>
    <name evidence="5" type="primary">xerC_2</name>
    <name evidence="5" type="ORF">KOR34_09130</name>
</gene>